<dbReference type="InterPro" id="IPR019546">
    <property type="entry name" value="TAT_signal_bac_arc"/>
</dbReference>
<dbReference type="Pfam" id="PF10518">
    <property type="entry name" value="TAT_signal"/>
    <property type="match status" value="1"/>
</dbReference>
<keyword evidence="5" id="KW-0408">Iron</keyword>
<dbReference type="GO" id="GO:0043546">
    <property type="term" value="F:molybdopterin cofactor binding"/>
    <property type="evidence" value="ECO:0007669"/>
    <property type="project" value="InterPro"/>
</dbReference>
<dbReference type="InterPro" id="IPR050612">
    <property type="entry name" value="Prok_Mopterin_Oxidored"/>
</dbReference>
<dbReference type="InterPro" id="IPR006963">
    <property type="entry name" value="Mopterin_OxRdtase_4Fe-4S_dom"/>
</dbReference>
<accession>A0A369MJR6</accession>
<keyword evidence="4" id="KW-0560">Oxidoreductase</keyword>
<dbReference type="EMBL" id="PPTU01000003">
    <property type="protein sequence ID" value="RDB72474.1"/>
    <property type="molecule type" value="Genomic_DNA"/>
</dbReference>
<dbReference type="SUPFAM" id="SSF50692">
    <property type="entry name" value="ADC-like"/>
    <property type="match status" value="1"/>
</dbReference>
<dbReference type="InterPro" id="IPR009010">
    <property type="entry name" value="Asp_de-COase-like_dom_sf"/>
</dbReference>
<organism evidence="9 10">
    <name type="scientific">Eggerthella lenta</name>
    <name type="common">Eubacterium lentum</name>
    <dbReference type="NCBI Taxonomy" id="84112"/>
    <lineage>
        <taxon>Bacteria</taxon>
        <taxon>Bacillati</taxon>
        <taxon>Actinomycetota</taxon>
        <taxon>Coriobacteriia</taxon>
        <taxon>Eggerthellales</taxon>
        <taxon>Eggerthellaceae</taxon>
        <taxon>Eggerthella</taxon>
    </lineage>
</organism>
<dbReference type="PANTHER" id="PTHR43742">
    <property type="entry name" value="TRIMETHYLAMINE-N-OXIDE REDUCTASE"/>
    <property type="match status" value="1"/>
</dbReference>
<keyword evidence="6" id="KW-0411">Iron-sulfur</keyword>
<name>A0A369MJR6_EGGLN</name>
<keyword evidence="3" id="KW-0732">Signal</keyword>
<evidence type="ECO:0000313" key="9">
    <source>
        <dbReference type="EMBL" id="RDB72474.1"/>
    </source>
</evidence>
<dbReference type="PROSITE" id="PS51318">
    <property type="entry name" value="TAT"/>
    <property type="match status" value="1"/>
</dbReference>
<evidence type="ECO:0000259" key="8">
    <source>
        <dbReference type="SMART" id="SM00926"/>
    </source>
</evidence>
<dbReference type="SUPFAM" id="SSF53706">
    <property type="entry name" value="Formate dehydrogenase/DMSO reductase, domains 1-3"/>
    <property type="match status" value="1"/>
</dbReference>
<evidence type="ECO:0000256" key="7">
    <source>
        <dbReference type="SAM" id="MobiDB-lite"/>
    </source>
</evidence>
<evidence type="ECO:0000256" key="2">
    <source>
        <dbReference type="ARBA" id="ARBA00022723"/>
    </source>
</evidence>
<dbReference type="Proteomes" id="UP000253970">
    <property type="component" value="Unassembled WGS sequence"/>
</dbReference>
<evidence type="ECO:0000256" key="3">
    <source>
        <dbReference type="ARBA" id="ARBA00022729"/>
    </source>
</evidence>
<protein>
    <submittedName>
        <fullName evidence="9">Nitrate reductase</fullName>
    </submittedName>
</protein>
<dbReference type="Pfam" id="PF01568">
    <property type="entry name" value="Molydop_binding"/>
    <property type="match status" value="1"/>
</dbReference>
<evidence type="ECO:0000256" key="4">
    <source>
        <dbReference type="ARBA" id="ARBA00023002"/>
    </source>
</evidence>
<evidence type="ECO:0000256" key="6">
    <source>
        <dbReference type="ARBA" id="ARBA00023014"/>
    </source>
</evidence>
<feature type="compositionally biased region" description="Basic and acidic residues" evidence="7">
    <location>
        <begin position="45"/>
        <end position="63"/>
    </location>
</feature>
<keyword evidence="2" id="KW-0479">Metal-binding</keyword>
<dbReference type="SMART" id="SM00926">
    <property type="entry name" value="Molybdop_Fe4S4"/>
    <property type="match status" value="1"/>
</dbReference>
<dbReference type="AlphaFoldDB" id="A0A369MJR6"/>
<sequence>MADYDKKESADSDMREHPGERCPPEKAGQPTVRNRSRKPHLALDSPRHSCIKDGGGDMSETKSPHAGLTRRSFLKTTGAVAGAAALGSVASPSLQALAETPRSGETVDEKVFYSNCGGNCGGPFCRLKGIVREGKLVQVKPIDGDADHPSFKTGCVKGQTNPQRLYSPKRNLYPLKRVGERGAGEWERISWDEAVGTIADHMMAAQKEFGDSSIAFWHSYVGGGSVLDKAVTALSPGGARYGSAVSLERFLQKTGATIMGPAADKGLQYAMPSLPGFAFSDQNDLPKARTILVWGCNPTGASRSHQHYLRKAKENGATIVTIDPVARLNAIQSDLYLPVKPATDGALALAMCNWVLENDCVDWDFLRNDSIAPFLRKEDGSYLRLSDMDMPLEEGPADPVTGEPTELDAEVVYDETTKEFASVNDAKKPAVRGAFEANGMKVRTVFDYCIEHIKEYTIEKAAEICDVPAWKVEEVARLYATSKPAYIDMYEGLDHHMNIRHTCKDLMLLACMTGNLGKPGTGILCDQLMEGEDSGTPVGGQMNTMDLIQVENAKPSIAMTGMYLHEVMNTGKLGSTEIPLKVVYCYQGNPLACDCGPNELKAAIDKLDLFVVADPQMSDTARYADIVLPIALSWEKEDAGGGYAMYEKGVEPAGECKSDMDVFRMLADKMGFPELYDKTDEEYIRMALDTEFNRANGFTYDDYKEKGFIVKFVDEMPVSDAAPAPKVRRAFYIENPASVDINEPEFDREIESRPYWEDVPEVIKNGGKYPLHALSMHEVYHAQSIMMELPWLEELRQEPKIELHYDAANVRGIKQGDLIKAYNDRGFVVCKAVVTQGIRPDCILLPHGWQTDDFVAGHLTDLTSIEMDGFTGNSCYNDIVCEVELWNGGAE</sequence>
<comment type="similarity">
    <text evidence="1">Belongs to the prokaryotic molybdopterin-containing oxidoreductase family.</text>
</comment>
<dbReference type="Gene3D" id="3.30.200.210">
    <property type="match status" value="1"/>
</dbReference>
<comment type="caution">
    <text evidence="9">The sequence shown here is derived from an EMBL/GenBank/DDBJ whole genome shotgun (WGS) entry which is preliminary data.</text>
</comment>
<feature type="region of interest" description="Disordered" evidence="7">
    <location>
        <begin position="1"/>
        <end position="67"/>
    </location>
</feature>
<dbReference type="Gene3D" id="3.40.228.10">
    <property type="entry name" value="Dimethylsulfoxide Reductase, domain 2"/>
    <property type="match status" value="1"/>
</dbReference>
<dbReference type="InterPro" id="IPR006311">
    <property type="entry name" value="TAT_signal"/>
</dbReference>
<evidence type="ECO:0000256" key="1">
    <source>
        <dbReference type="ARBA" id="ARBA00010312"/>
    </source>
</evidence>
<dbReference type="InterPro" id="IPR006656">
    <property type="entry name" value="Mopterin_OxRdtase"/>
</dbReference>
<evidence type="ECO:0000313" key="10">
    <source>
        <dbReference type="Proteomes" id="UP000253970"/>
    </source>
</evidence>
<evidence type="ECO:0000256" key="5">
    <source>
        <dbReference type="ARBA" id="ARBA00023004"/>
    </source>
</evidence>
<dbReference type="GO" id="GO:0046872">
    <property type="term" value="F:metal ion binding"/>
    <property type="evidence" value="ECO:0007669"/>
    <property type="project" value="UniProtKB-KW"/>
</dbReference>
<dbReference type="Gene3D" id="3.40.50.740">
    <property type="match status" value="1"/>
</dbReference>
<feature type="compositionally biased region" description="Basic and acidic residues" evidence="7">
    <location>
        <begin position="1"/>
        <end position="24"/>
    </location>
</feature>
<dbReference type="PANTHER" id="PTHR43742:SF6">
    <property type="entry name" value="OXIDOREDUCTASE YYAE-RELATED"/>
    <property type="match status" value="1"/>
</dbReference>
<dbReference type="Pfam" id="PF00384">
    <property type="entry name" value="Molybdopterin"/>
    <property type="match status" value="1"/>
</dbReference>
<dbReference type="InterPro" id="IPR006657">
    <property type="entry name" value="MoPterin_dinucl-bd_dom"/>
</dbReference>
<dbReference type="Gene3D" id="2.40.40.20">
    <property type="match status" value="1"/>
</dbReference>
<reference evidence="9 10" key="1">
    <citation type="journal article" date="2018" name="Elife">
        <title>Discovery and characterization of a prevalent human gut bacterial enzyme sufficient for the inactivation of a family of plant toxins.</title>
        <authorList>
            <person name="Koppel N."/>
            <person name="Bisanz J.E."/>
            <person name="Pandelia M.E."/>
            <person name="Turnbaugh P.J."/>
            <person name="Balskus E.P."/>
        </authorList>
    </citation>
    <scope>NUCLEOTIDE SEQUENCE [LARGE SCALE GENOMIC DNA]</scope>
    <source>
        <strain evidence="9 10">W1 BHI 6</strain>
    </source>
</reference>
<dbReference type="GO" id="GO:0051536">
    <property type="term" value="F:iron-sulfur cluster binding"/>
    <property type="evidence" value="ECO:0007669"/>
    <property type="project" value="UniProtKB-KW"/>
</dbReference>
<proteinExistence type="inferred from homology"/>
<dbReference type="NCBIfam" id="TIGR01409">
    <property type="entry name" value="TAT_signal_seq"/>
    <property type="match status" value="1"/>
</dbReference>
<feature type="domain" description="4Fe-4S Mo/W bis-MGD-type" evidence="8">
    <location>
        <begin position="109"/>
        <end position="167"/>
    </location>
</feature>
<dbReference type="GO" id="GO:0016491">
    <property type="term" value="F:oxidoreductase activity"/>
    <property type="evidence" value="ECO:0007669"/>
    <property type="project" value="UniProtKB-KW"/>
</dbReference>
<gene>
    <name evidence="9" type="ORF">C1875_03100</name>
</gene>